<keyword evidence="3" id="KW-1185">Reference proteome</keyword>
<comment type="caution">
    <text evidence="2">The sequence shown here is derived from an EMBL/GenBank/DDBJ whole genome shotgun (WGS) entry which is preliminary data.</text>
</comment>
<feature type="compositionally biased region" description="Low complexity" evidence="1">
    <location>
        <begin position="41"/>
        <end position="53"/>
    </location>
</feature>
<feature type="compositionally biased region" description="Polar residues" evidence="1">
    <location>
        <begin position="59"/>
        <end position="68"/>
    </location>
</feature>
<name>A0A8H4WU79_9HYPO</name>
<feature type="region of interest" description="Disordered" evidence="1">
    <location>
        <begin position="491"/>
        <end position="526"/>
    </location>
</feature>
<evidence type="ECO:0000313" key="2">
    <source>
        <dbReference type="EMBL" id="KAF4950522.1"/>
    </source>
</evidence>
<dbReference type="AlphaFoldDB" id="A0A8H4WU79"/>
<protein>
    <submittedName>
        <fullName evidence="2">Uncharacterized protein</fullName>
    </submittedName>
</protein>
<feature type="region of interest" description="Disordered" evidence="1">
    <location>
        <begin position="1"/>
        <end position="131"/>
    </location>
</feature>
<gene>
    <name evidence="2" type="ORF">FGADI_8141</name>
</gene>
<dbReference type="Proteomes" id="UP000604273">
    <property type="component" value="Unassembled WGS sequence"/>
</dbReference>
<dbReference type="EMBL" id="JABFAI010000206">
    <property type="protein sequence ID" value="KAF4950522.1"/>
    <property type="molecule type" value="Genomic_DNA"/>
</dbReference>
<evidence type="ECO:0000313" key="3">
    <source>
        <dbReference type="Proteomes" id="UP000604273"/>
    </source>
</evidence>
<feature type="compositionally biased region" description="Gly residues" evidence="1">
    <location>
        <begin position="91"/>
        <end position="100"/>
    </location>
</feature>
<dbReference type="OrthoDB" id="5105936at2759"/>
<proteinExistence type="predicted"/>
<reference evidence="2" key="2">
    <citation type="submission" date="2020-05" db="EMBL/GenBank/DDBJ databases">
        <authorList>
            <person name="Kim H.-S."/>
            <person name="Proctor R.H."/>
            <person name="Brown D.W."/>
        </authorList>
    </citation>
    <scope>NUCLEOTIDE SEQUENCE</scope>
    <source>
        <strain evidence="2">NRRL 45417</strain>
    </source>
</reference>
<sequence>MAPSKPIHSGRGNSDRDGPRRGRPNHGQEKPAPSVPQPDKAAQAAALRAALARLEVDETTINDGSTPMTGVEGPGSETGPVRGSSRSSRGGFAGRGGRGGSYSARGRTYHNNQTGRYSAASSSKQKDDKSLAVATSSMMTRVADNLTRKATRLVNHTPGGGNSHAFVQLRPGNEVWGVTPGYGVEDEIEALKKKSGCSHVIFQLIAVDDELFKSVSQKAVEKTVEDHEGKNVDGRYALLLRGGVDPQPKQEGEDEEQKCKVCGNPDHTVNACFSRTRKGETFACPLCDTADHTGSTCARIAALSLTEQVKLLITDRGNMPAYFAESRENCWWRLMHKFCMSEEFDLTLVGMVPWSRNFPAKLRKEGTDILELQKQYDGKTGVCMPPDASLESILKIAQKYWDNDGLPWPVVNLGQRPVPPGRNQDGDQTMEGAAPAAEPAPAPAPAEAEAEAPAAVYTAPAEIVSEPAAAPATAPTTFSFAAPATTAAPFFFGPARDDMFGDGGEAGEIRGREPEDEISYSDDENV</sequence>
<feature type="region of interest" description="Disordered" evidence="1">
    <location>
        <begin position="412"/>
        <end position="453"/>
    </location>
</feature>
<feature type="compositionally biased region" description="Acidic residues" evidence="1">
    <location>
        <begin position="514"/>
        <end position="526"/>
    </location>
</feature>
<accession>A0A8H4WU79</accession>
<evidence type="ECO:0000256" key="1">
    <source>
        <dbReference type="SAM" id="MobiDB-lite"/>
    </source>
</evidence>
<reference evidence="2" key="1">
    <citation type="journal article" date="2020" name="BMC Genomics">
        <title>Correction to: Identification and distribution of gene clusters required for synthesis of sphingolipid metabolism inhibitors in diverse species of the filamentous fungus Fusarium.</title>
        <authorList>
            <person name="Kim H.S."/>
            <person name="Lohmar J.M."/>
            <person name="Busman M."/>
            <person name="Brown D.W."/>
            <person name="Naumann T.A."/>
            <person name="Divon H.H."/>
            <person name="Lysoe E."/>
            <person name="Uhlig S."/>
            <person name="Proctor R.H."/>
        </authorList>
    </citation>
    <scope>NUCLEOTIDE SEQUENCE</scope>
    <source>
        <strain evidence="2">NRRL 45417</strain>
    </source>
</reference>
<organism evidence="2 3">
    <name type="scientific">Fusarium gaditjirri</name>
    <dbReference type="NCBI Taxonomy" id="282569"/>
    <lineage>
        <taxon>Eukaryota</taxon>
        <taxon>Fungi</taxon>
        <taxon>Dikarya</taxon>
        <taxon>Ascomycota</taxon>
        <taxon>Pezizomycotina</taxon>
        <taxon>Sordariomycetes</taxon>
        <taxon>Hypocreomycetidae</taxon>
        <taxon>Hypocreales</taxon>
        <taxon>Nectriaceae</taxon>
        <taxon>Fusarium</taxon>
        <taxon>Fusarium nisikadoi species complex</taxon>
    </lineage>
</organism>